<dbReference type="RefSeq" id="XP_033383281.1">
    <property type="nucleotide sequence ID" value="XM_033528357.1"/>
</dbReference>
<dbReference type="AlphaFoldDB" id="A0A6A5XP69"/>
<dbReference type="Proteomes" id="UP000799778">
    <property type="component" value="Unassembled WGS sequence"/>
</dbReference>
<dbReference type="GeneID" id="54285754"/>
<keyword evidence="2" id="KW-1185">Reference proteome</keyword>
<organism evidence="1 2">
    <name type="scientific">Aaosphaeria arxii CBS 175.79</name>
    <dbReference type="NCBI Taxonomy" id="1450172"/>
    <lineage>
        <taxon>Eukaryota</taxon>
        <taxon>Fungi</taxon>
        <taxon>Dikarya</taxon>
        <taxon>Ascomycota</taxon>
        <taxon>Pezizomycotina</taxon>
        <taxon>Dothideomycetes</taxon>
        <taxon>Pleosporomycetidae</taxon>
        <taxon>Pleosporales</taxon>
        <taxon>Pleosporales incertae sedis</taxon>
        <taxon>Aaosphaeria</taxon>
    </lineage>
</organism>
<reference evidence="1" key="1">
    <citation type="journal article" date="2020" name="Stud. Mycol.">
        <title>101 Dothideomycetes genomes: a test case for predicting lifestyles and emergence of pathogens.</title>
        <authorList>
            <person name="Haridas S."/>
            <person name="Albert R."/>
            <person name="Binder M."/>
            <person name="Bloem J."/>
            <person name="Labutti K."/>
            <person name="Salamov A."/>
            <person name="Andreopoulos B."/>
            <person name="Baker S."/>
            <person name="Barry K."/>
            <person name="Bills G."/>
            <person name="Bluhm B."/>
            <person name="Cannon C."/>
            <person name="Castanera R."/>
            <person name="Culley D."/>
            <person name="Daum C."/>
            <person name="Ezra D."/>
            <person name="Gonzalez J."/>
            <person name="Henrissat B."/>
            <person name="Kuo A."/>
            <person name="Liang C."/>
            <person name="Lipzen A."/>
            <person name="Lutzoni F."/>
            <person name="Magnuson J."/>
            <person name="Mondo S."/>
            <person name="Nolan M."/>
            <person name="Ohm R."/>
            <person name="Pangilinan J."/>
            <person name="Park H.-J."/>
            <person name="Ramirez L."/>
            <person name="Alfaro M."/>
            <person name="Sun H."/>
            <person name="Tritt A."/>
            <person name="Yoshinaga Y."/>
            <person name="Zwiers L.-H."/>
            <person name="Turgeon B."/>
            <person name="Goodwin S."/>
            <person name="Spatafora J."/>
            <person name="Crous P."/>
            <person name="Grigoriev I."/>
        </authorList>
    </citation>
    <scope>NUCLEOTIDE SEQUENCE</scope>
    <source>
        <strain evidence="1">CBS 175.79</strain>
    </source>
</reference>
<dbReference type="EMBL" id="ML978070">
    <property type="protein sequence ID" value="KAF2014942.1"/>
    <property type="molecule type" value="Genomic_DNA"/>
</dbReference>
<accession>A0A6A5XP69</accession>
<protein>
    <submittedName>
        <fullName evidence="1">Uncharacterized protein</fullName>
    </submittedName>
</protein>
<proteinExistence type="predicted"/>
<evidence type="ECO:0000313" key="2">
    <source>
        <dbReference type="Proteomes" id="UP000799778"/>
    </source>
</evidence>
<gene>
    <name evidence="1" type="ORF">BU24DRAFT_423860</name>
</gene>
<sequence>MCSRVSAGIPKAWSVAVVASSNAGRTSCDTNFWFLMIDFIVHISCVHADCWTGQQGTRYNFFDEANQSSNSSIPRSAFQKHPPILYRGPAIVSQLVKDCLPLLSDSGSQRSAPISKHTAAVVGCHHNDHVLGDSLFCLYPECFARFMIHLRS</sequence>
<evidence type="ECO:0000313" key="1">
    <source>
        <dbReference type="EMBL" id="KAF2014942.1"/>
    </source>
</evidence>
<name>A0A6A5XP69_9PLEO</name>